<evidence type="ECO:0000256" key="1">
    <source>
        <dbReference type="SAM" id="MobiDB-lite"/>
    </source>
</evidence>
<evidence type="ECO:0000313" key="4">
    <source>
        <dbReference type="EMBL" id="GAQ78445.1"/>
    </source>
</evidence>
<dbReference type="AlphaFoldDB" id="A0A1Y1HIV8"/>
<feature type="chain" id="PRO_5012078622" evidence="3">
    <location>
        <begin position="41"/>
        <end position="655"/>
    </location>
</feature>
<evidence type="ECO:0000313" key="5">
    <source>
        <dbReference type="Proteomes" id="UP000054558"/>
    </source>
</evidence>
<evidence type="ECO:0000256" key="2">
    <source>
        <dbReference type="SAM" id="Phobius"/>
    </source>
</evidence>
<accession>A0A1Y1HIV8</accession>
<dbReference type="Proteomes" id="UP000054558">
    <property type="component" value="Unassembled WGS sequence"/>
</dbReference>
<name>A0A1Y1HIV8_KLENI</name>
<dbReference type="EMBL" id="DF236962">
    <property type="protein sequence ID" value="GAQ78445.1"/>
    <property type="molecule type" value="Genomic_DNA"/>
</dbReference>
<sequence>MESRMSICQWRCQQNLRFQRRTSCLLGLLQLAALVVVAGAATTPTVPAGFGPEVLPGPFPDTLSGVQFSMTASGVSSGNGTDTSSRSLSICGQGPVPWTAASFQQGAIAARLSASSNSSLALTETGPGVSNNSIAVPGQTGWSPSTDFGVLLATVTANGMNWTSDEAPFYPVVAAGVNSSSAGYDMRTGQFTPGGTDIVSSKAGQSGGTCDADVGAVWFPFSEGWMAASLAAPANVSAPAAYVSPTAYSANLPAEAGQIFTSTPTGGHLTLPGVRANSGGLLFAVSTVDTAQTNGSTSVVSVAPQGVSWTVQIRSDVSLATGGFAPAAQSAFSFLYLPFGYTENLIGGHVDGVSGTTVFGQGASVVSKVDVGQYQVRLMKPRNRNVSCSDGVLLLQTVGLGPDGNTSDAVLSYAFQGDGSMLVQARTVAVTGDGSLTYNLTDTDFYFAWVDFLEPIHPAGYGAPSIVTQQTESPVPSAAAVSVLAPVSGPSSSPAAGQSAAGSPSPAPSAPLSPAPVGDQPAAAPNQGPAAAFSPAPAPSPFAGAPGGSVPSTLNRTAALLTAGASSQGSSTATSASLSFSTKVALAVGVCVAVAVLGGAVLIVVRRRRIRYPKISLDLTRMNSLEARRMKGIPLAELGSGGGRTSATDFNILQV</sequence>
<feature type="compositionally biased region" description="Low complexity" evidence="1">
    <location>
        <begin position="515"/>
        <end position="549"/>
    </location>
</feature>
<feature type="transmembrane region" description="Helical" evidence="2">
    <location>
        <begin position="584"/>
        <end position="605"/>
    </location>
</feature>
<feature type="region of interest" description="Disordered" evidence="1">
    <location>
        <begin position="486"/>
        <end position="549"/>
    </location>
</feature>
<gene>
    <name evidence="4" type="ORF">KFL_000130270</name>
</gene>
<keyword evidence="5" id="KW-1185">Reference proteome</keyword>
<feature type="compositionally biased region" description="Pro residues" evidence="1">
    <location>
        <begin position="505"/>
        <end position="514"/>
    </location>
</feature>
<keyword evidence="3" id="KW-0732">Signal</keyword>
<keyword evidence="2" id="KW-1133">Transmembrane helix</keyword>
<protein>
    <submittedName>
        <fullName evidence="4">Uncharacterized protein</fullName>
    </submittedName>
</protein>
<feature type="signal peptide" evidence="3">
    <location>
        <begin position="1"/>
        <end position="40"/>
    </location>
</feature>
<keyword evidence="2" id="KW-0812">Transmembrane</keyword>
<keyword evidence="2" id="KW-0472">Membrane</keyword>
<feature type="compositionally biased region" description="Low complexity" evidence="1">
    <location>
        <begin position="486"/>
        <end position="504"/>
    </location>
</feature>
<proteinExistence type="predicted"/>
<reference evidence="4 5" key="1">
    <citation type="journal article" date="2014" name="Nat. Commun.">
        <title>Klebsormidium flaccidum genome reveals primary factors for plant terrestrial adaptation.</title>
        <authorList>
            <person name="Hori K."/>
            <person name="Maruyama F."/>
            <person name="Fujisawa T."/>
            <person name="Togashi T."/>
            <person name="Yamamoto N."/>
            <person name="Seo M."/>
            <person name="Sato S."/>
            <person name="Yamada T."/>
            <person name="Mori H."/>
            <person name="Tajima N."/>
            <person name="Moriyama T."/>
            <person name="Ikeuchi M."/>
            <person name="Watanabe M."/>
            <person name="Wada H."/>
            <person name="Kobayashi K."/>
            <person name="Saito M."/>
            <person name="Masuda T."/>
            <person name="Sasaki-Sekimoto Y."/>
            <person name="Mashiguchi K."/>
            <person name="Awai K."/>
            <person name="Shimojima M."/>
            <person name="Masuda S."/>
            <person name="Iwai M."/>
            <person name="Nobusawa T."/>
            <person name="Narise T."/>
            <person name="Kondo S."/>
            <person name="Saito H."/>
            <person name="Sato R."/>
            <person name="Murakawa M."/>
            <person name="Ihara Y."/>
            <person name="Oshima-Yamada Y."/>
            <person name="Ohtaka K."/>
            <person name="Satoh M."/>
            <person name="Sonobe K."/>
            <person name="Ishii M."/>
            <person name="Ohtani R."/>
            <person name="Kanamori-Sato M."/>
            <person name="Honoki R."/>
            <person name="Miyazaki D."/>
            <person name="Mochizuki H."/>
            <person name="Umetsu J."/>
            <person name="Higashi K."/>
            <person name="Shibata D."/>
            <person name="Kamiya Y."/>
            <person name="Sato N."/>
            <person name="Nakamura Y."/>
            <person name="Tabata S."/>
            <person name="Ida S."/>
            <person name="Kurokawa K."/>
            <person name="Ohta H."/>
        </authorList>
    </citation>
    <scope>NUCLEOTIDE SEQUENCE [LARGE SCALE GENOMIC DNA]</scope>
    <source>
        <strain evidence="4 5">NIES-2285</strain>
    </source>
</reference>
<organism evidence="4 5">
    <name type="scientific">Klebsormidium nitens</name>
    <name type="common">Green alga</name>
    <name type="synonym">Ulothrix nitens</name>
    <dbReference type="NCBI Taxonomy" id="105231"/>
    <lineage>
        <taxon>Eukaryota</taxon>
        <taxon>Viridiplantae</taxon>
        <taxon>Streptophyta</taxon>
        <taxon>Klebsormidiophyceae</taxon>
        <taxon>Klebsormidiales</taxon>
        <taxon>Klebsormidiaceae</taxon>
        <taxon>Klebsormidium</taxon>
    </lineage>
</organism>
<evidence type="ECO:0000256" key="3">
    <source>
        <dbReference type="SAM" id="SignalP"/>
    </source>
</evidence>